<sequence length="2061" mass="222564">MGQRFSDTCCNRNKSRSSLGPDGLALSPAPGRSSPQQQGDRPSTPTGAAQGPCGPRRSGDRDNPEPFSPWALGETFYLLPYLLGKGYEHIYLLVYRPDPHPDPPQPGTPVPPRQLEPRERRARMNQGRCERVLDSGPGVPALRGPPVSEASPGLALAAQLDWDCASPLSSNRQEGGELALASLQVVSFLLEHSEAPYATTLRGTKTHGGVQAQWAAPHVSSTRPEVASIEPLSSNEHQCSQKAVVQARLTQPARLTSIIFAEDITTGQVLRCDAIVDLIHGIQIVSTTRELYLEDSPLELKIQALDSEGNTFSTLAGLVFDWAIVKDTDADGFSDSHNALRILTFLESTYIPPSYISEMERAAKQGDTILVSGMKTGSSKLKARIQEAVYKNVRPAEVRLLILENILLNPAYDVYLLVGTSIDYKVQKIRQGKITELSMPSDQYELQLQNSTPGPEGDPARPVAILAQDTSRVTAVQLGQSSLVLGHKSIRMQGASRLPNSTIYVVEPGYLGFTVHPGDRWVLETGRLYTITIEVFDGSSNKVYLSDNIRIEAVIPVEYFEVLSSSQNGSYHHVRAIQSGQTTLHAALTSVVDQDGGVHVLQVPVWNQQEVDVHIPITLSPSILTFPWQPRTGAYQYTIKAHGGSGNFSWSSSSHMVATVTVKGVMRTGSDTGLGVIQAHDVQNPLHFGEMKVYVIEPSSMEFAPCQVEARLGQTLELPLRISGLMPGQASEVVALSDCSHFDLAVEVENQGVFQPLPGRLPPGSEHCSGVRVRAETQGSTTLLVSYTHGHIHLSARITIAAYLPLKAVDPLSVSLVTLGSSKEMLFEGGPQPWVLEPSKYFRNITSEDTGSISLALLGPPASRSYQQHWILVTCRALGEQVIALSVGNQPSLTNPFPVVEPAVVKSVCTPPSRLTLTPVYGSPQLDLSCPLLQQNKQVVPVSSHRNPLLDLGAYDQQGRRFDNFSSLSIQWESTQPSLASIEPKQPLQLVAREDGNGQKKLHGLQAILVHQASGTTTISATASGYQQAHLRAARVKQPHEPPMPVSASIELILVEDVRVNPEEVTIYNHPGVQAELRITEGSGYFFLNTSTADVARVAYQESQGIATVHPLLPGSSTIMIHDLCLAFPAPAKAVVYVSDIQELYVRVVDKVEIGKAVKAYVRVLAFDKKPFLAKYFSFMDLKLRAASQIVTLVALDEALDSYTATFLVHGVAIGQTSLSASVTDKAGQRISSPPQQIEVFPPFRLIPRKVTLIIGAMMQITSEGGPQPQSNILFSISNESVAVVSGAGMVRGLMVGNSSVLGVVRAVDAETGKVVIVSQDHVEVEVLQLQAVRIRAPITRMRTGTQMPVYITGITNNQSPFSFGNAVPGLTFHWSVTKRDILDLCGRHAEAALQLPAQYNFAMNVHGRVKGRTRLRVVVKALDPTAGQLHGLAKELSDEIQIQVFEKLRLLNPEIEAEQILMSPNSFIKLQTNRDGAATLSFRVLDGPEKVPVVHIDEKGFLVSGTTIGTSTIEVTAQEPFGANQTIIIAVKVSPVSYLRISMSPVLHSQHKEALAALPLGMTVTFTVHFHDNSGDIFHAHNSVLNFATNRDDFVQITKGPTNSTCIVRTISVGLTLLSVWDGAHLGLADYVPLPVLQAISPELSGAVVVGDVLCLATVLISLEGVSGTWSSSANNILHIDPKTGVAVARDVGSVTVYYEVAGHLRTYKEIAVIMPQRTVAHRVHPAQSSFQEDTASRVMVTVGDRSSNLIGECSPAQREVITTLHPETLINCQLRFKQDVFDFPTRDIFTVEPGFDAALGQYLCTLTMHSLTDQQLKHLSMKKTALVVTAALPGSPHSAERVAAEVPFSPGLYANQAEIILSNYFTSSEVKIFGAGEILENLEVRSGSPAVLAFVKEKSLGLPSFVTYTVSVSDPTAGSQGPLSTTLTFSSPATHQSLTIPVTVAFVMDRRGPGPYGAGLFLPSLDSYQVMFFTLFALLAGTAVTIIAYHTVCAPRDLAASPALAPRPGSRHSPHYFTASSPLSSLSSSSSSPTSFNSLPPGRKASPPSGLWSPAYASH</sequence>
<dbReference type="InterPro" id="IPR055095">
    <property type="entry name" value="NUP210_Ig_C"/>
</dbReference>
<dbReference type="GO" id="GO:0005643">
    <property type="term" value="C:nuclear pore"/>
    <property type="evidence" value="ECO:0007669"/>
    <property type="project" value="TreeGrafter"/>
</dbReference>
<dbReference type="Pfam" id="PF26183">
    <property type="entry name" value="Ig_NUP210_14th"/>
    <property type="match status" value="1"/>
</dbReference>
<dbReference type="InterPro" id="IPR056899">
    <property type="entry name" value="Ig_NUP210_9th"/>
</dbReference>
<comment type="similarity">
    <text evidence="2">Belongs to the NUP210 family.</text>
</comment>
<feature type="transmembrane region" description="Helical" evidence="10">
    <location>
        <begin position="1972"/>
        <end position="1991"/>
    </location>
</feature>
<evidence type="ECO:0000313" key="13">
    <source>
        <dbReference type="RefSeq" id="XP_012865777.1"/>
    </source>
</evidence>
<keyword evidence="8" id="KW-0539">Nucleus</keyword>
<dbReference type="KEGG" id="dord:105981229"/>
<dbReference type="Pfam" id="PF22963">
    <property type="entry name" value="Ig_NUP210_3rd"/>
    <property type="match status" value="1"/>
</dbReference>
<feature type="compositionally biased region" description="Polar residues" evidence="9">
    <location>
        <begin position="33"/>
        <end position="47"/>
    </location>
</feature>
<evidence type="ECO:0000259" key="11">
    <source>
        <dbReference type="SMART" id="SM00635"/>
    </source>
</evidence>
<name>A0A1S3EQQ0_DIPOR</name>
<dbReference type="RefSeq" id="XP_012865777.1">
    <property type="nucleotide sequence ID" value="XM_013010323.1"/>
</dbReference>
<organism evidence="12 13">
    <name type="scientific">Dipodomys ordii</name>
    <name type="common">Ord's kangaroo rat</name>
    <dbReference type="NCBI Taxonomy" id="10020"/>
    <lineage>
        <taxon>Eukaryota</taxon>
        <taxon>Metazoa</taxon>
        <taxon>Chordata</taxon>
        <taxon>Craniata</taxon>
        <taxon>Vertebrata</taxon>
        <taxon>Euteleostomi</taxon>
        <taxon>Mammalia</taxon>
        <taxon>Eutheria</taxon>
        <taxon>Euarchontoglires</taxon>
        <taxon>Glires</taxon>
        <taxon>Rodentia</taxon>
        <taxon>Castorimorpha</taxon>
        <taxon>Heteromyidae</taxon>
        <taxon>Dipodomyinae</taxon>
        <taxon>Dipodomys</taxon>
    </lineage>
</organism>
<feature type="domain" description="BIG2" evidence="11">
    <location>
        <begin position="1240"/>
        <end position="1329"/>
    </location>
</feature>
<dbReference type="InterPro" id="IPR003343">
    <property type="entry name" value="Big_2"/>
</dbReference>
<dbReference type="InterPro" id="IPR055094">
    <property type="entry name" value="NUP210_Ig15"/>
</dbReference>
<dbReference type="InterPro" id="IPR055097">
    <property type="entry name" value="Ig_NUP210_2nd"/>
</dbReference>
<feature type="compositionally biased region" description="Pro residues" evidence="9">
    <location>
        <begin position="102"/>
        <end position="114"/>
    </location>
</feature>
<dbReference type="Pfam" id="PF22967">
    <property type="entry name" value="Ig_NUP210_1st"/>
    <property type="match status" value="1"/>
</dbReference>
<feature type="compositionally biased region" description="Polar residues" evidence="9">
    <location>
        <begin position="1"/>
        <end position="18"/>
    </location>
</feature>
<dbReference type="InterPro" id="IPR045197">
    <property type="entry name" value="NUP210-like"/>
</dbReference>
<dbReference type="InterPro" id="IPR055096">
    <property type="entry name" value="Ig_NUP210_1st"/>
</dbReference>
<dbReference type="Pfam" id="PF24902">
    <property type="entry name" value="Ig_NUP210_9th"/>
    <property type="match status" value="1"/>
</dbReference>
<dbReference type="Pfam" id="PF22957">
    <property type="entry name" value="NUP210_Ig"/>
    <property type="match status" value="1"/>
</dbReference>
<feature type="region of interest" description="Disordered" evidence="9">
    <location>
        <begin position="2013"/>
        <end position="2061"/>
    </location>
</feature>
<keyword evidence="4" id="KW-0732">Signal</keyword>
<protein>
    <submittedName>
        <fullName evidence="13">Nuclear pore membrane glycoprotein 210</fullName>
    </submittedName>
</protein>
<comment type="subcellular location">
    <subcellularLocation>
        <location evidence="1">Nucleus membrane</location>
        <topology evidence="1">Single-pass membrane protein</topology>
    </subcellularLocation>
</comment>
<dbReference type="InParanoid" id="A0A1S3EQQ0"/>
<dbReference type="Proteomes" id="UP000081671">
    <property type="component" value="Unplaced"/>
</dbReference>
<dbReference type="GeneID" id="105981229"/>
<dbReference type="InterPro" id="IPR057586">
    <property type="entry name" value="Ig_NUP210_16th"/>
</dbReference>
<proteinExistence type="inferred from homology"/>
<evidence type="ECO:0000256" key="3">
    <source>
        <dbReference type="ARBA" id="ARBA00022692"/>
    </source>
</evidence>
<dbReference type="Pfam" id="PF26181">
    <property type="entry name" value="Ig_NUP210_13th"/>
    <property type="match status" value="1"/>
</dbReference>
<dbReference type="GO" id="GO:0031965">
    <property type="term" value="C:nuclear membrane"/>
    <property type="evidence" value="ECO:0007669"/>
    <property type="project" value="UniProtKB-SubCell"/>
</dbReference>
<evidence type="ECO:0000256" key="1">
    <source>
        <dbReference type="ARBA" id="ARBA00004590"/>
    </source>
</evidence>
<dbReference type="InterPro" id="IPR056898">
    <property type="entry name" value="Ig_NUP210_6th"/>
</dbReference>
<gene>
    <name evidence="13" type="primary">Nup210</name>
</gene>
<dbReference type="Pfam" id="PF22969">
    <property type="entry name" value="Ig_NUP210_2nd"/>
    <property type="match status" value="1"/>
</dbReference>
<dbReference type="SMART" id="SM00635">
    <property type="entry name" value="BID_2"/>
    <property type="match status" value="1"/>
</dbReference>
<dbReference type="InterPro" id="IPR055099">
    <property type="entry name" value="Ig_NUP210_7th"/>
</dbReference>
<feature type="region of interest" description="Disordered" evidence="9">
    <location>
        <begin position="1"/>
        <end position="66"/>
    </location>
</feature>
<dbReference type="FunFam" id="2.60.40.1080:FF:000007">
    <property type="entry name" value="Nuclear Pore complex Protein"/>
    <property type="match status" value="1"/>
</dbReference>
<evidence type="ECO:0000256" key="2">
    <source>
        <dbReference type="ARBA" id="ARBA00007313"/>
    </source>
</evidence>
<keyword evidence="7" id="KW-0325">Glycoprotein</keyword>
<evidence type="ECO:0000256" key="10">
    <source>
        <dbReference type="SAM" id="Phobius"/>
    </source>
</evidence>
<dbReference type="Pfam" id="PF22959">
    <property type="entry name" value="Ig_NUP210_15th"/>
    <property type="match status" value="1"/>
</dbReference>
<dbReference type="Pfam" id="PF26182">
    <property type="entry name" value="Ig_NUP210_5th"/>
    <property type="match status" value="1"/>
</dbReference>
<evidence type="ECO:0000256" key="4">
    <source>
        <dbReference type="ARBA" id="ARBA00022729"/>
    </source>
</evidence>
<evidence type="ECO:0000313" key="12">
    <source>
        <dbReference type="Proteomes" id="UP000081671"/>
    </source>
</evidence>
<dbReference type="Pfam" id="PF22962">
    <property type="entry name" value="Ig_NUP210_7th"/>
    <property type="match status" value="1"/>
</dbReference>
<evidence type="ECO:0000256" key="5">
    <source>
        <dbReference type="ARBA" id="ARBA00022989"/>
    </source>
</evidence>
<dbReference type="Pfam" id="PF02368">
    <property type="entry name" value="Big_2"/>
    <property type="match status" value="1"/>
</dbReference>
<dbReference type="Pfam" id="PF26184">
    <property type="entry name" value="Ig_NUP210_8th"/>
    <property type="match status" value="1"/>
</dbReference>
<dbReference type="InterPro" id="IPR058779">
    <property type="entry name" value="Ig_NUP210_13th"/>
</dbReference>
<evidence type="ECO:0000256" key="8">
    <source>
        <dbReference type="ARBA" id="ARBA00023242"/>
    </source>
</evidence>
<dbReference type="CTD" id="23225"/>
<evidence type="ECO:0000256" key="7">
    <source>
        <dbReference type="ARBA" id="ARBA00023180"/>
    </source>
</evidence>
<feature type="region of interest" description="Disordered" evidence="9">
    <location>
        <begin position="100"/>
        <end position="121"/>
    </location>
</feature>
<keyword evidence="6 10" id="KW-0472">Membrane</keyword>
<dbReference type="SUPFAM" id="SSF49373">
    <property type="entry name" value="Invasin/intimin cell-adhesion fragments"/>
    <property type="match status" value="1"/>
</dbReference>
<keyword evidence="5 10" id="KW-1133">Transmembrane helix</keyword>
<dbReference type="InterPro" id="IPR056897">
    <property type="entry name" value="Ig_NUP210_4th"/>
</dbReference>
<reference evidence="13" key="1">
    <citation type="submission" date="2025-08" db="UniProtKB">
        <authorList>
            <consortium name="RefSeq"/>
        </authorList>
    </citation>
    <scope>IDENTIFICATION</scope>
    <source>
        <tissue evidence="13">Kidney</tissue>
    </source>
</reference>
<dbReference type="Pfam" id="PF25354">
    <property type="entry name" value="Ig_NUP210_16th"/>
    <property type="match status" value="1"/>
</dbReference>
<keyword evidence="3 10" id="KW-0812">Transmembrane</keyword>
<accession>A0A1S3EQQ0</accession>
<dbReference type="PANTHER" id="PTHR23019">
    <property type="entry name" value="NUCLEAR PORE MEMBRANE GLYCOPROTEIN GP210-RELATED"/>
    <property type="match status" value="1"/>
</dbReference>
<feature type="compositionally biased region" description="Low complexity" evidence="9">
    <location>
        <begin position="2022"/>
        <end position="2043"/>
    </location>
</feature>
<dbReference type="InterPro" id="IPR055098">
    <property type="entry name" value="Ig_NUP210_3rd"/>
</dbReference>
<dbReference type="STRING" id="10020.ENSDORP00000023390"/>
<dbReference type="FunCoup" id="A0A1S3EQQ0">
    <property type="interactions" value="1849"/>
</dbReference>
<dbReference type="PANTHER" id="PTHR23019:SF2">
    <property type="entry name" value="NUCLEAR PORE MEMBRANE GLYCOPROTEIN 210"/>
    <property type="match status" value="1"/>
</dbReference>
<dbReference type="Pfam" id="PF24991">
    <property type="entry name" value="Ig_NUP210_4th"/>
    <property type="match status" value="1"/>
</dbReference>
<dbReference type="OrthoDB" id="361283at2759"/>
<keyword evidence="12" id="KW-1185">Reference proteome</keyword>
<evidence type="ECO:0000256" key="6">
    <source>
        <dbReference type="ARBA" id="ARBA00023136"/>
    </source>
</evidence>
<dbReference type="Pfam" id="PF24935">
    <property type="entry name" value="Ig_NUP210_6th"/>
    <property type="match status" value="1"/>
</dbReference>
<dbReference type="InterPro" id="IPR008964">
    <property type="entry name" value="Invasin/intimin_cell_adhesion"/>
</dbReference>
<evidence type="ECO:0000256" key="9">
    <source>
        <dbReference type="SAM" id="MobiDB-lite"/>
    </source>
</evidence>